<keyword evidence="1" id="KW-0812">Transmembrane</keyword>
<keyword evidence="1" id="KW-0472">Membrane</keyword>
<dbReference type="KEGG" id="vg:918112"/>
<sequence length="104" mass="11511">MRSSIGRTARSVKKRPDSCSYTSIAQPEITPLSSASINASVSIRPPRAVLMMTAVFFIVFKVSSLIIWNVLFIRGQCRLRTSDSLITSGRDIYSTPISFTMSFS</sequence>
<gene>
    <name evidence="2" type="primary">a056L</name>
</gene>
<evidence type="ECO:0000313" key="3">
    <source>
        <dbReference type="Proteomes" id="UP000000862"/>
    </source>
</evidence>
<organismHost>
    <name type="scientific">Chlorella</name>
    <dbReference type="NCBI Taxonomy" id="3071"/>
</organismHost>
<organism evidence="2 3">
    <name type="scientific">Paramecium bursaria Chlorella virus 1</name>
    <name type="common">PBCV-1</name>
    <dbReference type="NCBI Taxonomy" id="10506"/>
    <lineage>
        <taxon>Viruses</taxon>
        <taxon>Varidnaviria</taxon>
        <taxon>Bamfordvirae</taxon>
        <taxon>Nucleocytoviricota</taxon>
        <taxon>Megaviricetes</taxon>
        <taxon>Algavirales</taxon>
        <taxon>Phycodnaviridae</taxon>
        <taxon>Chlorovirus</taxon>
        <taxon>Chlorovirus vanettense</taxon>
    </lineage>
</organism>
<name>Q89391_PBCV1</name>
<reference evidence="2 3" key="7">
    <citation type="journal article" date="2000" name="Virology">
        <title>Characterization of a beta-1,3-glucanase encoded by chlorella virus PBCV-1.</title>
        <authorList>
            <person name="Sun L."/>
            <person name="Gurnon J.R."/>
            <person name="Adams B.J."/>
            <person name="Graves M.V."/>
            <person name="Van Etten J.L."/>
        </authorList>
    </citation>
    <scope>NUCLEOTIDE SEQUENCE [LARGE SCALE GENOMIC DNA]</scope>
</reference>
<evidence type="ECO:0000313" key="2">
    <source>
        <dbReference type="EMBL" id="AAC96424.1"/>
    </source>
</evidence>
<dbReference type="PIR" id="T17546">
    <property type="entry name" value="T17546"/>
</dbReference>
<reference evidence="2 3" key="5">
    <citation type="journal article" date="1997" name="Virology">
        <title>Analysis of 74 kb of DNA located at the right end of the 330-kb chlorella virus PBCV-1 genome.</title>
        <authorList>
            <person name="Li Y."/>
            <person name="Lu Z."/>
            <person name="Sun L."/>
            <person name="Ropp S."/>
            <person name="Kutish G.F."/>
            <person name="Rock D.L."/>
            <person name="Van Etten J.L."/>
        </authorList>
    </citation>
    <scope>NUCLEOTIDE SEQUENCE [LARGE SCALE GENOMIC DNA]</scope>
</reference>
<reference evidence="2 3" key="4">
    <citation type="journal article" date="1996" name="Virology">
        <title>Analysis of 76 kb of the chlorella virus PBCV-1 330-kb genome: map positions 182 to 258.</title>
        <authorList>
            <person name="Kutish G.F."/>
            <person name="Li Y."/>
            <person name="Lu Z."/>
            <person name="Furuta M."/>
            <person name="Rock D.L."/>
            <person name="Van Etten J.L."/>
        </authorList>
    </citation>
    <scope>NUCLEOTIDE SEQUENCE [LARGE SCALE GENOMIC DNA]</scope>
</reference>
<dbReference type="EMBL" id="JF411744">
    <property type="protein sequence ID" value="AAC96424.1"/>
    <property type="molecule type" value="Genomic_DNA"/>
</dbReference>
<keyword evidence="3" id="KW-1185">Reference proteome</keyword>
<reference evidence="2 3" key="3">
    <citation type="journal article" date="1996" name="Virology">
        <title>Analysis of 94 kb of the chlorella virus PBCV-1 330-kb genome: map positions 88 to 182.</title>
        <authorList>
            <person name="Lu Z."/>
            <person name="Li Y."/>
            <person name="Que Q."/>
            <person name="Kutish G.F."/>
            <person name="Rock D.L."/>
            <person name="Van Etten J.L."/>
        </authorList>
    </citation>
    <scope>NUCLEOTIDE SEQUENCE [LARGE SCALE GENOMIC DNA]</scope>
</reference>
<protein>
    <submittedName>
        <fullName evidence="2">Uncharacterized protein</fullName>
    </submittedName>
</protein>
<reference evidence="2 3" key="8">
    <citation type="journal article" date="2010" name="J. Virol.">
        <title>Microarray analysis of Paramecium bursaria chlorella virus 1 transcription.</title>
        <authorList>
            <person name="Yanai-Balser G.M."/>
            <person name="Duncan G.A."/>
            <person name="Eudy J.D."/>
            <person name="Wang D."/>
            <person name="Li X."/>
            <person name="Agarkova I.V."/>
            <person name="Dunigan D.D."/>
            <person name="Van Etten J.L."/>
        </authorList>
    </citation>
    <scope>NUCLEOTIDE SEQUENCE [LARGE SCALE GENOMIC DNA]</scope>
</reference>
<evidence type="ECO:0000256" key="1">
    <source>
        <dbReference type="SAM" id="Phobius"/>
    </source>
</evidence>
<dbReference type="GeneID" id="918112"/>
<feature type="transmembrane region" description="Helical" evidence="1">
    <location>
        <begin position="48"/>
        <end position="72"/>
    </location>
</feature>
<reference evidence="2 3" key="6">
    <citation type="journal article" date="1999" name="Virology">
        <title>Chlorella virus PBCV-1 encodes a functional homospermidine synthase.</title>
        <authorList>
            <person name="Kaiser A."/>
            <person name="Vollmert M."/>
            <person name="Tholl D."/>
            <person name="Graves M.V."/>
            <person name="Gurnon J.R."/>
            <person name="Xing W."/>
            <person name="Lisec A.D."/>
            <person name="Nickerson K.W."/>
            <person name="Van Etten J.L."/>
        </authorList>
    </citation>
    <scope>NUCLEOTIDE SEQUENCE [LARGE SCALE GENOMIC DNA]</scope>
</reference>
<proteinExistence type="predicted"/>
<reference evidence="2 3" key="2">
    <citation type="journal article" date="1995" name="Virology">
        <title>Analysis of 43 kb of the Chlorella virus PBCV-1 330-kb genome: map positions 45 to 88.</title>
        <authorList>
            <person name="Li Y."/>
            <person name="Lu Z."/>
            <person name="Burbank D.E."/>
            <person name="Kutish G.F."/>
            <person name="Rock D.L."/>
            <person name="Van Etten J.L."/>
        </authorList>
    </citation>
    <scope>NUCLEOTIDE SEQUENCE [LARGE SCALE GENOMIC DNA]</scope>
</reference>
<keyword evidence="1" id="KW-1133">Transmembrane helix</keyword>
<dbReference type="Proteomes" id="UP000000862">
    <property type="component" value="Segment"/>
</dbReference>
<accession>Q89391</accession>
<reference evidence="2 3" key="1">
    <citation type="journal article" date="1995" name="Virology">
        <title>Analysis of 45 kb of DNA located at the left end of the chlorella virus PBCV-1 genome.</title>
        <authorList>
            <person name="Lu Z."/>
            <person name="Li Y."/>
            <person name="Zhang Y."/>
            <person name="Kutish G.F."/>
            <person name="Rock D.L."/>
            <person name="Van Etten J.L."/>
        </authorList>
    </citation>
    <scope>NUCLEOTIDE SEQUENCE [LARGE SCALE GENOMIC DNA]</scope>
</reference>
<dbReference type="RefSeq" id="NP_048404.1">
    <property type="nucleotide sequence ID" value="NC_000852.5"/>
</dbReference>